<comment type="similarity">
    <text evidence="6">Belongs to the class-III pyridoxal-phosphate-dependent aminotransferase family.</text>
</comment>
<dbReference type="InterPro" id="IPR004636">
    <property type="entry name" value="AcOrn/SuccOrn_fam"/>
</dbReference>
<gene>
    <name evidence="7" type="ORF">AKG39_18875</name>
</gene>
<dbReference type="RefSeq" id="WP_050741958.1">
    <property type="nucleotide sequence ID" value="NZ_LGYO01000077.1"/>
</dbReference>
<dbReference type="InterPro" id="IPR015424">
    <property type="entry name" value="PyrdxlP-dep_Trfase"/>
</dbReference>
<accession>A0A0L6TVT9</accession>
<dbReference type="PANTHER" id="PTHR11986:SF79">
    <property type="entry name" value="ACETYLORNITHINE AMINOTRANSFERASE, MITOCHONDRIAL"/>
    <property type="match status" value="1"/>
</dbReference>
<dbReference type="InterPro" id="IPR005814">
    <property type="entry name" value="Aminotrans_3"/>
</dbReference>
<dbReference type="PIRSF" id="PIRSF000521">
    <property type="entry name" value="Transaminase_4ab_Lys_Orn"/>
    <property type="match status" value="1"/>
</dbReference>
<name>A0A0L6TVT9_9FIRM</name>
<dbReference type="Proteomes" id="UP000036873">
    <property type="component" value="Unassembled WGS sequence"/>
</dbReference>
<evidence type="ECO:0000256" key="3">
    <source>
        <dbReference type="ARBA" id="ARBA00022605"/>
    </source>
</evidence>
<protein>
    <submittedName>
        <fullName evidence="7">Acetylornithine aminotransferase</fullName>
    </submittedName>
</protein>
<dbReference type="InterPro" id="IPR050103">
    <property type="entry name" value="Class-III_PLP-dep_AT"/>
</dbReference>
<keyword evidence="8" id="KW-1185">Reference proteome</keyword>
<dbReference type="PATRIC" id="fig|52689.4.peg.3694"/>
<dbReference type="InterPro" id="IPR015422">
    <property type="entry name" value="PyrdxlP-dep_Trfase_small"/>
</dbReference>
<comment type="caution">
    <text evidence="7">The sequence shown here is derived from an EMBL/GenBank/DDBJ whole genome shotgun (WGS) entry which is preliminary data.</text>
</comment>
<evidence type="ECO:0000256" key="4">
    <source>
        <dbReference type="ARBA" id="ARBA00022679"/>
    </source>
</evidence>
<keyword evidence="2 7" id="KW-0032">Aminotransferase</keyword>
<evidence type="ECO:0000313" key="8">
    <source>
        <dbReference type="Proteomes" id="UP000036873"/>
    </source>
</evidence>
<evidence type="ECO:0000313" key="7">
    <source>
        <dbReference type="EMBL" id="KNZ40192.1"/>
    </source>
</evidence>
<dbReference type="GO" id="GO:0042802">
    <property type="term" value="F:identical protein binding"/>
    <property type="evidence" value="ECO:0007669"/>
    <property type="project" value="TreeGrafter"/>
</dbReference>
<evidence type="ECO:0000256" key="1">
    <source>
        <dbReference type="ARBA" id="ARBA00001933"/>
    </source>
</evidence>
<dbReference type="SUPFAM" id="SSF53383">
    <property type="entry name" value="PLP-dependent transferases"/>
    <property type="match status" value="1"/>
</dbReference>
<dbReference type="InterPro" id="IPR015421">
    <property type="entry name" value="PyrdxlP-dep_Trfase_major"/>
</dbReference>
<dbReference type="Pfam" id="PF00202">
    <property type="entry name" value="Aminotran_3"/>
    <property type="match status" value="1"/>
</dbReference>
<dbReference type="STRING" id="52689.AKG39_18875"/>
<dbReference type="NCBIfam" id="TIGR00707">
    <property type="entry name" value="argD"/>
    <property type="match status" value="1"/>
</dbReference>
<proteinExistence type="inferred from homology"/>
<dbReference type="NCBIfam" id="NF002325">
    <property type="entry name" value="PRK01278.1"/>
    <property type="match status" value="1"/>
</dbReference>
<dbReference type="Gene3D" id="3.90.1150.10">
    <property type="entry name" value="Aspartate Aminotransferase, domain 1"/>
    <property type="match status" value="1"/>
</dbReference>
<dbReference type="GO" id="GO:0008483">
    <property type="term" value="F:transaminase activity"/>
    <property type="evidence" value="ECO:0007669"/>
    <property type="project" value="UniProtKB-KW"/>
</dbReference>
<evidence type="ECO:0000256" key="6">
    <source>
        <dbReference type="RuleBase" id="RU003560"/>
    </source>
</evidence>
<sequence length="407" mass="44438">MKLKDTGLTKEELKQKVNQYMIETYERFDFIAETAKDMYIYDENGEAYLDFYAGIAVNSAGNCNEKVVAAVTDQVSDLIHTFNYPYTIPQVLLAEKICTNIGMDKIFFQNSGTEANEAMIKMARKYGVEKYGPQRYNIVTARMSFHGRTFGAMSATGQPDNACQVGFGGMTPGFSYAEFNNLQSFKDAVDDNTIAILIEPVQGEGGVHPATMAFMQGIRALCDEKGMLLLLDEVQTGWCRTGAIMSYMNYGIKPDIVSMAKAMGGGMPIGAICATDEVAQAFSMGSHGTTYGGHPVCTAASLAQITELLDRDLAGNAKTMGAYFMDKLKGLPHVREVRGQGLLIGVEFEDGISGVEIKHNVLEKKLLITAIGKNIIRMIPPLIVTKADCDKAYGIIESTVKEMVLVN</sequence>
<keyword evidence="5 6" id="KW-0663">Pyridoxal phosphate</keyword>
<dbReference type="Gene3D" id="3.40.640.10">
    <property type="entry name" value="Type I PLP-dependent aspartate aminotransferase-like (Major domain)"/>
    <property type="match status" value="1"/>
</dbReference>
<dbReference type="EMBL" id="LGYO01000077">
    <property type="protein sequence ID" value="KNZ40192.1"/>
    <property type="molecule type" value="Genomic_DNA"/>
</dbReference>
<evidence type="ECO:0000256" key="2">
    <source>
        <dbReference type="ARBA" id="ARBA00022576"/>
    </source>
</evidence>
<dbReference type="FunFam" id="3.40.640.10:FF:000004">
    <property type="entry name" value="Acetylornithine aminotransferase"/>
    <property type="match status" value="1"/>
</dbReference>
<dbReference type="AlphaFoldDB" id="A0A0L6TVT9"/>
<organism evidence="7 8">
    <name type="scientific">Acetobacterium bakii</name>
    <dbReference type="NCBI Taxonomy" id="52689"/>
    <lineage>
        <taxon>Bacteria</taxon>
        <taxon>Bacillati</taxon>
        <taxon>Bacillota</taxon>
        <taxon>Clostridia</taxon>
        <taxon>Eubacteriales</taxon>
        <taxon>Eubacteriaceae</taxon>
        <taxon>Acetobacterium</taxon>
    </lineage>
</organism>
<keyword evidence="3" id="KW-0028">Amino-acid biosynthesis</keyword>
<reference evidence="8" key="1">
    <citation type="submission" date="2015-07" db="EMBL/GenBank/DDBJ databases">
        <title>Draft genome sequence of Acetobacterium bakii DSM 8293, a potential psychrophilic chemical producer through syngas fermentation.</title>
        <authorList>
            <person name="Song Y."/>
            <person name="Hwang S."/>
            <person name="Cho B.-K."/>
        </authorList>
    </citation>
    <scope>NUCLEOTIDE SEQUENCE [LARGE SCALE GENOMIC DNA]</scope>
    <source>
        <strain evidence="8">DSM 8239</strain>
    </source>
</reference>
<dbReference type="PANTHER" id="PTHR11986">
    <property type="entry name" value="AMINOTRANSFERASE CLASS III"/>
    <property type="match status" value="1"/>
</dbReference>
<dbReference type="OrthoDB" id="9807885at2"/>
<dbReference type="CDD" id="cd00610">
    <property type="entry name" value="OAT_like"/>
    <property type="match status" value="1"/>
</dbReference>
<dbReference type="GO" id="GO:0030170">
    <property type="term" value="F:pyridoxal phosphate binding"/>
    <property type="evidence" value="ECO:0007669"/>
    <property type="project" value="InterPro"/>
</dbReference>
<comment type="cofactor">
    <cofactor evidence="1">
        <name>pyridoxal 5'-phosphate</name>
        <dbReference type="ChEBI" id="CHEBI:597326"/>
    </cofactor>
</comment>
<keyword evidence="4 7" id="KW-0808">Transferase</keyword>
<evidence type="ECO:0000256" key="5">
    <source>
        <dbReference type="ARBA" id="ARBA00022898"/>
    </source>
</evidence>
<dbReference type="GO" id="GO:0006526">
    <property type="term" value="P:L-arginine biosynthetic process"/>
    <property type="evidence" value="ECO:0007669"/>
    <property type="project" value="UniProtKB-ARBA"/>
</dbReference>